<name>A0A9E3H8Y4_9NOST</name>
<dbReference type="PROSITE" id="PS51257">
    <property type="entry name" value="PROKAR_LIPOPROTEIN"/>
    <property type="match status" value="1"/>
</dbReference>
<evidence type="ECO:0000313" key="1">
    <source>
        <dbReference type="EMBL" id="MBW4432938.1"/>
    </source>
</evidence>
<dbReference type="Proteomes" id="UP000813215">
    <property type="component" value="Unassembled WGS sequence"/>
</dbReference>
<comment type="caution">
    <text evidence="1">The sequence shown here is derived from an EMBL/GenBank/DDBJ whole genome shotgun (WGS) entry which is preliminary data.</text>
</comment>
<evidence type="ECO:0000313" key="2">
    <source>
        <dbReference type="Proteomes" id="UP000813215"/>
    </source>
</evidence>
<proteinExistence type="predicted"/>
<reference evidence="1" key="2">
    <citation type="journal article" date="2022" name="Microbiol. Resour. Announc.">
        <title>Metagenome Sequencing to Explore Phylogenomics of Terrestrial Cyanobacteria.</title>
        <authorList>
            <person name="Ward R.D."/>
            <person name="Stajich J.E."/>
            <person name="Johansen J.R."/>
            <person name="Huntemann M."/>
            <person name="Clum A."/>
            <person name="Foster B."/>
            <person name="Foster B."/>
            <person name="Roux S."/>
            <person name="Palaniappan K."/>
            <person name="Varghese N."/>
            <person name="Mukherjee S."/>
            <person name="Reddy T.B.K."/>
            <person name="Daum C."/>
            <person name="Copeland A."/>
            <person name="Chen I.A."/>
            <person name="Ivanova N.N."/>
            <person name="Kyrpides N.C."/>
            <person name="Shapiro N."/>
            <person name="Eloe-Fadrosh E.A."/>
            <person name="Pietrasiak N."/>
        </authorList>
    </citation>
    <scope>NUCLEOTIDE SEQUENCE</scope>
    <source>
        <strain evidence="1">HA4357-MV3</strain>
    </source>
</reference>
<dbReference type="EMBL" id="JAHHHW010000095">
    <property type="protein sequence ID" value="MBW4432938.1"/>
    <property type="molecule type" value="Genomic_DNA"/>
</dbReference>
<gene>
    <name evidence="1" type="ORF">KME28_14720</name>
</gene>
<organism evidence="1 2">
    <name type="scientific">Pelatocladus maniniholoensis HA4357-MV3</name>
    <dbReference type="NCBI Taxonomy" id="1117104"/>
    <lineage>
        <taxon>Bacteria</taxon>
        <taxon>Bacillati</taxon>
        <taxon>Cyanobacteriota</taxon>
        <taxon>Cyanophyceae</taxon>
        <taxon>Nostocales</taxon>
        <taxon>Nostocaceae</taxon>
        <taxon>Pelatocladus</taxon>
    </lineage>
</organism>
<dbReference type="AlphaFoldDB" id="A0A9E3H8Y4"/>
<protein>
    <submittedName>
        <fullName evidence="1">Uncharacterized protein</fullName>
    </submittedName>
</protein>
<reference evidence="1" key="1">
    <citation type="submission" date="2021-05" db="EMBL/GenBank/DDBJ databases">
        <authorList>
            <person name="Pietrasiak N."/>
            <person name="Ward R."/>
            <person name="Stajich J.E."/>
            <person name="Kurbessoian T."/>
        </authorList>
    </citation>
    <scope>NUCLEOTIDE SEQUENCE</scope>
    <source>
        <strain evidence="1">HA4357-MV3</strain>
    </source>
</reference>
<sequence>MKPLIYRHAVLAAACLGLLLLAVGCYELKVSFEGDQSSESQSNTNSESAIASTLDTSVATSQKKSLFAYHQGSTIKAASQGSLRMSNQTEQPVRLALLARKAGVKSNSQENYAVPAHWDFAPGEGSEKGLILSLPNGSIKIEKGDVLVAFAQDGSRRYWGPYVVGETPAPVWNPQKKEWELILDQ</sequence>
<accession>A0A9E3H8Y4</accession>